<evidence type="ECO:0000256" key="4">
    <source>
        <dbReference type="ARBA" id="ARBA00023136"/>
    </source>
</evidence>
<dbReference type="InterPro" id="IPR036259">
    <property type="entry name" value="MFS_trans_sf"/>
</dbReference>
<proteinExistence type="predicted"/>
<feature type="transmembrane region" description="Helical" evidence="5">
    <location>
        <begin position="202"/>
        <end position="223"/>
    </location>
</feature>
<dbReference type="OrthoDB" id="430300at2759"/>
<dbReference type="InterPro" id="IPR020846">
    <property type="entry name" value="MFS_dom"/>
</dbReference>
<feature type="transmembrane region" description="Helical" evidence="5">
    <location>
        <begin position="333"/>
        <end position="351"/>
    </location>
</feature>
<dbReference type="EMBL" id="LJIG01022665">
    <property type="protein sequence ID" value="KRT79364.1"/>
    <property type="molecule type" value="Genomic_DNA"/>
</dbReference>
<gene>
    <name evidence="7" type="ORF">AMK59_7107</name>
</gene>
<evidence type="ECO:0000259" key="6">
    <source>
        <dbReference type="PROSITE" id="PS50850"/>
    </source>
</evidence>
<feature type="transmembrane region" description="Helical" evidence="5">
    <location>
        <begin position="309"/>
        <end position="326"/>
    </location>
</feature>
<dbReference type="PROSITE" id="PS50850">
    <property type="entry name" value="MFS"/>
    <property type="match status" value="1"/>
</dbReference>
<evidence type="ECO:0000256" key="3">
    <source>
        <dbReference type="ARBA" id="ARBA00022989"/>
    </source>
</evidence>
<feature type="transmembrane region" description="Helical" evidence="5">
    <location>
        <begin position="390"/>
        <end position="412"/>
    </location>
</feature>
<dbReference type="PANTHER" id="PTHR23507:SF39">
    <property type="entry name" value="GH23453P-RELATED"/>
    <property type="match status" value="1"/>
</dbReference>
<accession>A0A0T6AWI5</accession>
<feature type="transmembrane region" description="Helical" evidence="5">
    <location>
        <begin position="174"/>
        <end position="196"/>
    </location>
</feature>
<dbReference type="GO" id="GO:0016020">
    <property type="term" value="C:membrane"/>
    <property type="evidence" value="ECO:0007669"/>
    <property type="project" value="UniProtKB-SubCell"/>
</dbReference>
<evidence type="ECO:0000256" key="5">
    <source>
        <dbReference type="SAM" id="Phobius"/>
    </source>
</evidence>
<dbReference type="AlphaFoldDB" id="A0A0T6AWI5"/>
<evidence type="ECO:0000313" key="8">
    <source>
        <dbReference type="Proteomes" id="UP000051574"/>
    </source>
</evidence>
<sequence>MVEVSLKWLKRCTEIPVLLLFFSFMVSDSVNTNFIIYRTCYVTLDFEESACAKLGTSNPDNDTQALEKTVEPYANVVMMTQSLLTQIFPAFLCLFIGPWSDKRGRKPVLTCTLIGYTLASIAQIVVASFPSWSPWYLLSVSVTITLFGGFSPFLMAVLCYITDITSEKERGFRIGVFETMLVVGMLLGSLCSSYVFAFGGYLAVFGLVTVCDLLALLYVIFVVTESVANPNDEGEDVPVFAFKHIADMLRTTFSPRENYVRCVLLLTIVILTLYILGSTSDSSVFYLFLRFKFQWSLERYTLYKSLKDLFWIVGIYFGLAVLHRLLKIGETPLMLLGFSTYFVSELIQGFANANWQIYLAGGIRCVSGVISPMARSLISKLVPKEDSGKIFSISVTVESLTGMVGSPLYTFIYNATIDTNPGAFNFLTAGIFCLEIVLVITVIIIQKALLNVHPYRALSVNVDGSEEDVRDS</sequence>
<feature type="domain" description="Major facilitator superfamily (MFS) profile" evidence="6">
    <location>
        <begin position="17"/>
        <end position="448"/>
    </location>
</feature>
<feature type="transmembrane region" description="Helical" evidence="5">
    <location>
        <begin position="263"/>
        <end position="289"/>
    </location>
</feature>
<comment type="subcellular location">
    <subcellularLocation>
        <location evidence="1">Membrane</location>
        <topology evidence="1">Multi-pass membrane protein</topology>
    </subcellularLocation>
</comment>
<dbReference type="Proteomes" id="UP000051574">
    <property type="component" value="Unassembled WGS sequence"/>
</dbReference>
<name>A0A0T6AWI5_9SCAR</name>
<comment type="caution">
    <text evidence="7">The sequence shown here is derived from an EMBL/GenBank/DDBJ whole genome shotgun (WGS) entry which is preliminary data.</text>
</comment>
<evidence type="ECO:0000256" key="2">
    <source>
        <dbReference type="ARBA" id="ARBA00022692"/>
    </source>
</evidence>
<dbReference type="GO" id="GO:0022857">
    <property type="term" value="F:transmembrane transporter activity"/>
    <property type="evidence" value="ECO:0007669"/>
    <property type="project" value="InterPro"/>
</dbReference>
<keyword evidence="2 5" id="KW-0812">Transmembrane</keyword>
<dbReference type="SUPFAM" id="SSF103473">
    <property type="entry name" value="MFS general substrate transporter"/>
    <property type="match status" value="1"/>
</dbReference>
<evidence type="ECO:0000313" key="7">
    <source>
        <dbReference type="EMBL" id="KRT79364.1"/>
    </source>
</evidence>
<evidence type="ECO:0000256" key="1">
    <source>
        <dbReference type="ARBA" id="ARBA00004141"/>
    </source>
</evidence>
<keyword evidence="8" id="KW-1185">Reference proteome</keyword>
<dbReference type="Gene3D" id="1.20.1250.20">
    <property type="entry name" value="MFS general substrate transporter like domains"/>
    <property type="match status" value="1"/>
</dbReference>
<organism evidence="7 8">
    <name type="scientific">Oryctes borbonicus</name>
    <dbReference type="NCBI Taxonomy" id="1629725"/>
    <lineage>
        <taxon>Eukaryota</taxon>
        <taxon>Metazoa</taxon>
        <taxon>Ecdysozoa</taxon>
        <taxon>Arthropoda</taxon>
        <taxon>Hexapoda</taxon>
        <taxon>Insecta</taxon>
        <taxon>Pterygota</taxon>
        <taxon>Neoptera</taxon>
        <taxon>Endopterygota</taxon>
        <taxon>Coleoptera</taxon>
        <taxon>Polyphaga</taxon>
        <taxon>Scarabaeiformia</taxon>
        <taxon>Scarabaeidae</taxon>
        <taxon>Dynastinae</taxon>
        <taxon>Oryctes</taxon>
    </lineage>
</organism>
<feature type="transmembrane region" description="Helical" evidence="5">
    <location>
        <begin position="424"/>
        <end position="445"/>
    </location>
</feature>
<dbReference type="PANTHER" id="PTHR23507">
    <property type="entry name" value="ZGC:174356"/>
    <property type="match status" value="1"/>
</dbReference>
<feature type="transmembrane region" description="Helical" evidence="5">
    <location>
        <begin position="17"/>
        <end position="37"/>
    </location>
</feature>
<keyword evidence="3 5" id="KW-1133">Transmembrane helix</keyword>
<protein>
    <submittedName>
        <fullName evidence="7">Membrane transporter</fullName>
    </submittedName>
</protein>
<reference evidence="7 8" key="1">
    <citation type="submission" date="2015-09" db="EMBL/GenBank/DDBJ databases">
        <title>Draft genome of the scarab beetle Oryctes borbonicus.</title>
        <authorList>
            <person name="Meyer J.M."/>
            <person name="Markov G.V."/>
            <person name="Baskaran P."/>
            <person name="Herrmann M."/>
            <person name="Sommer R.J."/>
            <person name="Roedelsperger C."/>
        </authorList>
    </citation>
    <scope>NUCLEOTIDE SEQUENCE [LARGE SCALE GENOMIC DNA]</scope>
    <source>
        <strain evidence="7">OB123</strain>
        <tissue evidence="7">Whole animal</tissue>
    </source>
</reference>
<feature type="transmembrane region" description="Helical" evidence="5">
    <location>
        <begin position="108"/>
        <end position="129"/>
    </location>
</feature>
<keyword evidence="4 5" id="KW-0472">Membrane</keyword>
<feature type="transmembrane region" description="Helical" evidence="5">
    <location>
        <begin position="357"/>
        <end position="378"/>
    </location>
</feature>
<dbReference type="Pfam" id="PF07690">
    <property type="entry name" value="MFS_1"/>
    <property type="match status" value="1"/>
</dbReference>
<dbReference type="InterPro" id="IPR011701">
    <property type="entry name" value="MFS"/>
</dbReference>
<feature type="transmembrane region" description="Helical" evidence="5">
    <location>
        <begin position="135"/>
        <end position="162"/>
    </location>
</feature>